<dbReference type="RefSeq" id="WP_128626005.1">
    <property type="nucleotide sequence ID" value="NZ_RKST01000001.1"/>
</dbReference>
<gene>
    <name evidence="2" type="ORF">EET67_02465</name>
</gene>
<evidence type="ECO:0000256" key="1">
    <source>
        <dbReference type="SAM" id="SignalP"/>
    </source>
</evidence>
<dbReference type="OrthoDB" id="8061304at2"/>
<dbReference type="EMBL" id="RKST01000001">
    <property type="protein sequence ID" value="RUM99768.1"/>
    <property type="molecule type" value="Genomic_DNA"/>
</dbReference>
<dbReference type="Proteomes" id="UP000281647">
    <property type="component" value="Unassembled WGS sequence"/>
</dbReference>
<name>A0A432VC80_9HYPH</name>
<accession>A0A432VC80</accession>
<comment type="caution">
    <text evidence="2">The sequence shown here is derived from an EMBL/GenBank/DDBJ whole genome shotgun (WGS) entry which is preliminary data.</text>
</comment>
<feature type="signal peptide" evidence="1">
    <location>
        <begin position="1"/>
        <end position="20"/>
    </location>
</feature>
<feature type="chain" id="PRO_5019517994" description="Porin" evidence="1">
    <location>
        <begin position="21"/>
        <end position="386"/>
    </location>
</feature>
<protein>
    <recommendedName>
        <fullName evidence="4">Porin</fullName>
    </recommendedName>
</protein>
<evidence type="ECO:0000313" key="2">
    <source>
        <dbReference type="EMBL" id="RUM99768.1"/>
    </source>
</evidence>
<keyword evidence="1" id="KW-0732">Signal</keyword>
<proteinExistence type="predicted"/>
<keyword evidence="3" id="KW-1185">Reference proteome</keyword>
<evidence type="ECO:0000313" key="3">
    <source>
        <dbReference type="Proteomes" id="UP000281647"/>
    </source>
</evidence>
<reference evidence="2 3" key="1">
    <citation type="submission" date="2018-11" db="EMBL/GenBank/DDBJ databases">
        <title>Pseudaminobacter arsenicus sp. nov., an arsenic-resistant bacterium isolated from arsenic-rich aquifers.</title>
        <authorList>
            <person name="Mu Y."/>
        </authorList>
    </citation>
    <scope>NUCLEOTIDE SEQUENCE [LARGE SCALE GENOMIC DNA]</scope>
    <source>
        <strain evidence="2 3">CB3</strain>
    </source>
</reference>
<evidence type="ECO:0008006" key="4">
    <source>
        <dbReference type="Google" id="ProtNLM"/>
    </source>
</evidence>
<sequence>MATRSVCALLLAISTAPALADPSPVSVTTSVERHHTSNALDSSFAVPDWYTLMRGSLQHQWQHETGYVRLGAEAEASRYDTISIENDRAAVLQLEATGKTSPELELRGALTYRISSQGDDLPIATLILGTRTKKQVFAAETQIGIDLGGGTALVLELADAYEKIGAARFQQSLLAPAKLDPDRNRLVVGARLVRSVGPLAYGVSASTTSVAVEELGFPPVGLSLSQYALRLEGAWTDADAGSLNSAIGFEMLRGAEGIYEDIRPTYRVAFAKPLPNGFELRGALFARFETADSDDPLASWLRRGEIEARLRVSDQLLLASGLFGESKDNLLLENQERAHGAYAEASYDATRTMALVVRVDFTDRFLTVLDERRKTLDAFVGIRTKL</sequence>
<dbReference type="AlphaFoldDB" id="A0A432VC80"/>
<organism evidence="2 3">
    <name type="scientific">Borborobacter arsenicus</name>
    <dbReference type="NCBI Taxonomy" id="1851146"/>
    <lineage>
        <taxon>Bacteria</taxon>
        <taxon>Pseudomonadati</taxon>
        <taxon>Pseudomonadota</taxon>
        <taxon>Alphaproteobacteria</taxon>
        <taxon>Hyphomicrobiales</taxon>
        <taxon>Phyllobacteriaceae</taxon>
        <taxon>Borborobacter</taxon>
    </lineage>
</organism>